<dbReference type="InterPro" id="IPR029787">
    <property type="entry name" value="Nucleotide_cyclase"/>
</dbReference>
<dbReference type="Proteomes" id="UP000662857">
    <property type="component" value="Chromosome"/>
</dbReference>
<dbReference type="SMART" id="SM00065">
    <property type="entry name" value="GAF"/>
    <property type="match status" value="1"/>
</dbReference>
<accession>A0A895YC42</accession>
<organism evidence="5 6">
    <name type="scientific">Natronosporangium hydrolyticum</name>
    <dbReference type="NCBI Taxonomy" id="2811111"/>
    <lineage>
        <taxon>Bacteria</taxon>
        <taxon>Bacillati</taxon>
        <taxon>Actinomycetota</taxon>
        <taxon>Actinomycetes</taxon>
        <taxon>Micromonosporales</taxon>
        <taxon>Micromonosporaceae</taxon>
        <taxon>Natronosporangium</taxon>
    </lineage>
</organism>
<evidence type="ECO:0000256" key="2">
    <source>
        <dbReference type="SAM" id="Coils"/>
    </source>
</evidence>
<evidence type="ECO:0000313" key="6">
    <source>
        <dbReference type="Proteomes" id="UP000662857"/>
    </source>
</evidence>
<dbReference type="NCBIfam" id="TIGR00254">
    <property type="entry name" value="GGDEF"/>
    <property type="match status" value="1"/>
</dbReference>
<dbReference type="EMBL" id="CP070499">
    <property type="protein sequence ID" value="QSB13013.1"/>
    <property type="molecule type" value="Genomic_DNA"/>
</dbReference>
<dbReference type="SMART" id="SM00267">
    <property type="entry name" value="GGDEF"/>
    <property type="match status" value="1"/>
</dbReference>
<dbReference type="InterPro" id="IPR000719">
    <property type="entry name" value="Prot_kinase_dom"/>
</dbReference>
<dbReference type="InterPro" id="IPR000160">
    <property type="entry name" value="GGDEF_dom"/>
</dbReference>
<feature type="coiled-coil region" evidence="2">
    <location>
        <begin position="1421"/>
        <end position="1448"/>
    </location>
</feature>
<evidence type="ECO:0000259" key="3">
    <source>
        <dbReference type="PROSITE" id="PS50011"/>
    </source>
</evidence>
<dbReference type="InterPro" id="IPR041664">
    <property type="entry name" value="AAA_16"/>
</dbReference>
<sequence length="1611" mass="173268">MLFESPRVRLTRLPGAGRADGLLRRELLGPDWASRIRHEQDLLRRLAGVPGVPQLVDGAAYPRSIVLAGAPGGSLASAALPLPLERLLPLSTGLARVIAAVHQQGVIHHGLSRSTVVVAESGHQPQLVDFSLAAPLAQEHPAHRDSDDLAATLPYLAPEETGRTGREVDQRADLYALGALLYELATGRPPFGTGDPLRLSHDHLARTPAPPDQRDPALPATLSAIIMRLLAKEPDHRYQSAEGVAYDLSQVGQPAGGGPLPLGTHDYPTGLVSPLRPVGREEELATLRQALARARAGELRGLLVSGASGVGKTSLVTELRPLVTAAGGRFVAGKFDRYRQDPDVDAIRQCFRTLAELLLAEPEEQLSDLRGRLRRALGEQAGLIAAVVPELAPLLRIAPQPIVGDPLTLPARLARSALSMLREIASPERPVVFFVDDLQWAASTPLNAIDLILTDDQPMAGLLLVGAYRDDEDTKHGRLAELLPRWRRVESPVLEVPLRNLSPAGLSSLLREMLRLPAESATDLAALIGPATGGSPYETVELLHGLRQERLLEPEAAGWRWDAEAIARRLGWTDIGLLTTQRTEALPVATQRLLQSMACLGGRVRPALLQVAAGVAASELEPALGPAFAGGLLQREHGGEEYLQFRHDRVQEAVLAGVTAERRRQLRLSLARRLARQPALATAAAEQYLPVVDAIDDPAEARHAASLLRRAADEARLLSNHAAVEVLLAAAVRLTDQSDHPVLVDLHVARHAALYSLGRLDEADAVFDRIEALDPAPTQWLNATSVQVCSLSNRNLCDQAVALGLDRLRSFGYDPPVRPQAGGAPDEPDLGPLYRWLEQDESTDRQRPENTDPVLVATGTLIARLMAPAYFSDLSALVWLTLASVRMWFDGGPCATLVAPLGHVPFVTIGLRQDYQAGYKALRRVLAVARDRGYEPDASEALFLYEVAVGHWFEPLEAHAAPVQYAREGLLRGGNLQKACHTYFVSTYDLFDSDPSLDSYVTEVDAGLAFAERTGNLLAAQNIAMFRWLVAKLRGDAATGPDPDPADPPPGNLNVAHNFHVSRGLAAVFFGDPVALRRHSTALGELLPSVPAIYPTTIGHLLRVLALAAELPTVSADEHPGWLAALDSELDWFAARADDAPMNFHHLHWLARAERAWALGDSAGAVRDFDRARQTVAGGTRPWHRALIAERAAAFYSAQGAQRGARELQTEARQAYLSWGATAKVAQLDEAYPELAAPAPAATGHAGQPDADLLPGTIDLLGVLAASQALSSQTEIVGLRARVVEVLSEMTGATGVQLLVGGAGGAGWQVAVPAEDGQVPLDSAAGRRLVPVTAVRYAERTRQPLVVSDASRDDRFAADPYLARLDRCALLVVPIMVRGRLQALVVLENRLIQGAFSSDRLDAVMLIAGQLAVSLDNADVYASLERKVAERTEELALANRRLARLSATDPLTGLANRRSLEQVLNAEWGRAQTSHVPIGLAMVDIDHFKLYNDHFGHGAGDRCLRRVAQVLREQVRDSDLVARFGGEEFAVVLPDTPGADARAAAERLRGAVAAMREPNPLAPNEFVTVSIGVTALLAPPETPVAMLMELADAALYQAKRGGRDQVSEAVG</sequence>
<protein>
    <submittedName>
        <fullName evidence="5">Diguanylate cyclase</fullName>
    </submittedName>
</protein>
<dbReference type="PROSITE" id="PS50011">
    <property type="entry name" value="PROTEIN_KINASE_DOM"/>
    <property type="match status" value="1"/>
</dbReference>
<dbReference type="Pfam" id="PF00069">
    <property type="entry name" value="Pkinase"/>
    <property type="match status" value="1"/>
</dbReference>
<dbReference type="InterPro" id="IPR011009">
    <property type="entry name" value="Kinase-like_dom_sf"/>
</dbReference>
<keyword evidence="2" id="KW-0175">Coiled coil</keyword>
<dbReference type="Gene3D" id="3.40.50.300">
    <property type="entry name" value="P-loop containing nucleotide triphosphate hydrolases"/>
    <property type="match status" value="1"/>
</dbReference>
<dbReference type="InterPro" id="IPR043128">
    <property type="entry name" value="Rev_trsase/Diguanyl_cyclase"/>
</dbReference>
<dbReference type="Pfam" id="PF01590">
    <property type="entry name" value="GAF"/>
    <property type="match status" value="1"/>
</dbReference>
<dbReference type="InterPro" id="IPR027417">
    <property type="entry name" value="P-loop_NTPase"/>
</dbReference>
<dbReference type="GO" id="GO:0016020">
    <property type="term" value="C:membrane"/>
    <property type="evidence" value="ECO:0007669"/>
    <property type="project" value="UniProtKB-SubCell"/>
</dbReference>
<dbReference type="InterPro" id="IPR053159">
    <property type="entry name" value="Hybrid_Histidine_Kinase"/>
</dbReference>
<reference evidence="5" key="1">
    <citation type="submission" date="2021-02" db="EMBL/GenBank/DDBJ databases">
        <title>Natrosporangium hydrolyticum gen. nov., sp. nov, a haloalkaliphilic actinobacterium from a soda solonchak soil.</title>
        <authorList>
            <person name="Sorokin D.Y."/>
            <person name="Khijniak T.V."/>
            <person name="Zakharycheva A.P."/>
            <person name="Boueva O.V."/>
            <person name="Ariskina E.V."/>
            <person name="Hahnke R.L."/>
            <person name="Bunk B."/>
            <person name="Sproer C."/>
            <person name="Schumann P."/>
            <person name="Evtushenko L.I."/>
            <person name="Kublanov I.V."/>
        </authorList>
    </citation>
    <scope>NUCLEOTIDE SEQUENCE</scope>
    <source>
        <strain evidence="5">DSM 106523</strain>
    </source>
</reference>
<dbReference type="Gene3D" id="3.30.450.40">
    <property type="match status" value="1"/>
</dbReference>
<evidence type="ECO:0000259" key="4">
    <source>
        <dbReference type="PROSITE" id="PS50887"/>
    </source>
</evidence>
<dbReference type="SMART" id="SM00220">
    <property type="entry name" value="S_TKc"/>
    <property type="match status" value="1"/>
</dbReference>
<dbReference type="InterPro" id="IPR003018">
    <property type="entry name" value="GAF"/>
</dbReference>
<dbReference type="FunFam" id="3.30.70.270:FF:000001">
    <property type="entry name" value="Diguanylate cyclase domain protein"/>
    <property type="match status" value="1"/>
</dbReference>
<dbReference type="Pfam" id="PF00990">
    <property type="entry name" value="GGDEF"/>
    <property type="match status" value="1"/>
</dbReference>
<comment type="subcellular location">
    <subcellularLocation>
        <location evidence="1">Membrane</location>
        <topology evidence="1">Single-pass membrane protein</topology>
    </subcellularLocation>
</comment>
<feature type="domain" description="Protein kinase" evidence="3">
    <location>
        <begin position="1"/>
        <end position="249"/>
    </location>
</feature>
<dbReference type="RefSeq" id="WP_239675071.1">
    <property type="nucleotide sequence ID" value="NZ_CP070499.1"/>
</dbReference>
<evidence type="ECO:0000313" key="5">
    <source>
        <dbReference type="EMBL" id="QSB13013.1"/>
    </source>
</evidence>
<dbReference type="PROSITE" id="PS50887">
    <property type="entry name" value="GGDEF"/>
    <property type="match status" value="1"/>
</dbReference>
<evidence type="ECO:0000256" key="1">
    <source>
        <dbReference type="ARBA" id="ARBA00004167"/>
    </source>
</evidence>
<dbReference type="SUPFAM" id="SSF52540">
    <property type="entry name" value="P-loop containing nucleoside triphosphate hydrolases"/>
    <property type="match status" value="1"/>
</dbReference>
<dbReference type="Gene3D" id="3.30.70.270">
    <property type="match status" value="1"/>
</dbReference>
<dbReference type="KEGG" id="nhy:JQS43_15275"/>
<dbReference type="CDD" id="cd01949">
    <property type="entry name" value="GGDEF"/>
    <property type="match status" value="1"/>
</dbReference>
<dbReference type="InterPro" id="IPR029016">
    <property type="entry name" value="GAF-like_dom_sf"/>
</dbReference>
<dbReference type="GO" id="GO:0004672">
    <property type="term" value="F:protein kinase activity"/>
    <property type="evidence" value="ECO:0007669"/>
    <property type="project" value="InterPro"/>
</dbReference>
<dbReference type="PANTHER" id="PTHR43642">
    <property type="entry name" value="HYBRID SIGNAL TRANSDUCTION HISTIDINE KINASE G"/>
    <property type="match status" value="1"/>
</dbReference>
<dbReference type="SUPFAM" id="SSF56112">
    <property type="entry name" value="Protein kinase-like (PK-like)"/>
    <property type="match status" value="1"/>
</dbReference>
<dbReference type="GO" id="GO:0005524">
    <property type="term" value="F:ATP binding"/>
    <property type="evidence" value="ECO:0007669"/>
    <property type="project" value="InterPro"/>
</dbReference>
<dbReference type="Gene3D" id="1.10.510.10">
    <property type="entry name" value="Transferase(Phosphotransferase) domain 1"/>
    <property type="match status" value="1"/>
</dbReference>
<dbReference type="PANTHER" id="PTHR43642:SF1">
    <property type="entry name" value="HYBRID SIGNAL TRANSDUCTION HISTIDINE KINASE G"/>
    <property type="match status" value="1"/>
</dbReference>
<dbReference type="Pfam" id="PF13191">
    <property type="entry name" value="AAA_16"/>
    <property type="match status" value="1"/>
</dbReference>
<keyword evidence="6" id="KW-1185">Reference proteome</keyword>
<name>A0A895YC42_9ACTN</name>
<dbReference type="SUPFAM" id="SSF55781">
    <property type="entry name" value="GAF domain-like"/>
    <property type="match status" value="1"/>
</dbReference>
<dbReference type="SUPFAM" id="SSF55073">
    <property type="entry name" value="Nucleotide cyclase"/>
    <property type="match status" value="1"/>
</dbReference>
<feature type="domain" description="GGDEF" evidence="4">
    <location>
        <begin position="1476"/>
        <end position="1611"/>
    </location>
</feature>
<gene>
    <name evidence="5" type="ORF">JQS43_15275</name>
</gene>
<proteinExistence type="predicted"/>